<keyword evidence="11 12" id="KW-0998">Cell outer membrane</keyword>
<sequence>MTTIHAQAERKRQDRSVCRAEKRLCRARMLRVRGLIHPTSAVCATTDTARGEKRLPSEQNQAILKSSGRPLGECRLIASALGYMGAPGIASANDDIQQEAPSAQAQSEPESDRNLIIVTATKREQSIVETPIAVTVVDAEMLVRTGVSDITNLERAAASYQMNSSESTTGGLTLRLRGIGTTGNNIGIESSVGAFVDGFYIPRPGAVLGELNDVQQVEVLRGPQGTLFGRNTSAGALVIKTNKPNLDDTEAFFDVSAGNYDLFKVRGGFNVPVSEGKVALRVSGSHAVRDGYVIGPDGYDSSSIDRSSVRGQLLFDLEDAGVLRLFAGYSRGDDQCCSAVWLNHSPFIQANSAPFSAFGGTAGADFVGRRALKEGLANDSNYTNPYNGWNVGATYDVELPFANLSYLGYYGESNADSCRGDYTSLEIYAVGPCPEAEAILPNVDLDALNGTTIKSTSHELRLQGNAFEDSLDWLIGAYYSHEKIDQRYALVFLRDMQAGVSVGSFGFADFNELNFASNGVDAAGDYAAPRAQQDGSSFSVFTHNVLELTDGLNLTLGARYITEKKDAQVGHQVPGQHNACEATFNNLTSLTSPNFGLYNGTNGFFGAGGPARLASVVQSNCWIFNSGLYDPSDPNNFFTQFANTNAANTFVTSYLNLIPQPFDRDFKDDQLTYTANLSYEVADQTFVYGGFTHGFKSGGFNLDVSAAVGGADPRFRSEKIDAFELGFKSVFLNNRAWANIALFYSDLSDFQVLEFDGTRFSTFNVDKARSKGVEFESAYALSDALSLNLAATYTDAKYPDDCTTFDPTDANFNGSVTALCGQQFTNAPKLVVIGGANVDTEINTSGASMFAGFSVRYESKRRTSTLPTERPATFGLTTEAQVRDAVAAAIAAPFDIQKSNAKLDLRLGFRTANEKFTIEAWARNFFDVRTRFLTFHIPLRGFSGQRARGAFVQEPRTYGLTLRGKF</sequence>
<evidence type="ECO:0000256" key="1">
    <source>
        <dbReference type="ARBA" id="ARBA00004571"/>
    </source>
</evidence>
<evidence type="ECO:0000259" key="15">
    <source>
        <dbReference type="Pfam" id="PF00593"/>
    </source>
</evidence>
<dbReference type="PROSITE" id="PS52016">
    <property type="entry name" value="TONB_DEPENDENT_REC_3"/>
    <property type="match status" value="1"/>
</dbReference>
<feature type="short sequence motif" description="TonB C-terminal box" evidence="13">
    <location>
        <begin position="949"/>
        <end position="966"/>
    </location>
</feature>
<dbReference type="PATRIC" id="fig|33050.5.peg.2745"/>
<comment type="subcellular location">
    <subcellularLocation>
        <location evidence="1 12">Cell outer membrane</location>
        <topology evidence="1 12">Multi-pass membrane protein</topology>
    </subcellularLocation>
</comment>
<dbReference type="Pfam" id="PF00593">
    <property type="entry name" value="TonB_dep_Rec_b-barrel"/>
    <property type="match status" value="1"/>
</dbReference>
<keyword evidence="3 12" id="KW-1134">Transmembrane beta strand</keyword>
<accession>A0A0N9UNB4</accession>
<evidence type="ECO:0000256" key="11">
    <source>
        <dbReference type="ARBA" id="ARBA00023237"/>
    </source>
</evidence>
<evidence type="ECO:0000313" key="17">
    <source>
        <dbReference type="EMBL" id="ALH81298.1"/>
    </source>
</evidence>
<dbReference type="SUPFAM" id="SSF56935">
    <property type="entry name" value="Porins"/>
    <property type="match status" value="1"/>
</dbReference>
<dbReference type="OrthoDB" id="7223550at2"/>
<gene>
    <name evidence="17" type="ORF">AN936_13270</name>
</gene>
<keyword evidence="2 12" id="KW-0813">Transport</keyword>
<evidence type="ECO:0000256" key="2">
    <source>
        <dbReference type="ARBA" id="ARBA00022448"/>
    </source>
</evidence>
<name>A0A0N9UNB4_SPHMC</name>
<keyword evidence="17" id="KW-0675">Receptor</keyword>
<evidence type="ECO:0000259" key="16">
    <source>
        <dbReference type="Pfam" id="PF07715"/>
    </source>
</evidence>
<dbReference type="PANTHER" id="PTHR32552">
    <property type="entry name" value="FERRICHROME IRON RECEPTOR-RELATED"/>
    <property type="match status" value="1"/>
</dbReference>
<feature type="domain" description="TonB-dependent receptor-like beta-barrel" evidence="15">
    <location>
        <begin position="377"/>
        <end position="924"/>
    </location>
</feature>
<evidence type="ECO:0000256" key="7">
    <source>
        <dbReference type="ARBA" id="ARBA00023004"/>
    </source>
</evidence>
<comment type="similarity">
    <text evidence="12 14">Belongs to the TonB-dependent receptor family.</text>
</comment>
<dbReference type="InterPro" id="IPR000531">
    <property type="entry name" value="Beta-barrel_TonB"/>
</dbReference>
<dbReference type="InterPro" id="IPR012910">
    <property type="entry name" value="Plug_dom"/>
</dbReference>
<keyword evidence="5 12" id="KW-0812">Transmembrane</keyword>
<proteinExistence type="inferred from homology"/>
<keyword evidence="9 14" id="KW-0798">TonB box</keyword>
<keyword evidence="4" id="KW-0410">Iron transport</keyword>
<dbReference type="AlphaFoldDB" id="A0A0N9UNB4"/>
<dbReference type="Proteomes" id="UP000058074">
    <property type="component" value="Chromosome"/>
</dbReference>
<dbReference type="PANTHER" id="PTHR32552:SF81">
    <property type="entry name" value="TONB-DEPENDENT OUTER MEMBRANE RECEPTOR"/>
    <property type="match status" value="1"/>
</dbReference>
<evidence type="ECO:0000256" key="10">
    <source>
        <dbReference type="ARBA" id="ARBA00023136"/>
    </source>
</evidence>
<keyword evidence="7" id="KW-0408">Iron</keyword>
<dbReference type="InterPro" id="IPR010917">
    <property type="entry name" value="TonB_rcpt_CS"/>
</dbReference>
<dbReference type="GO" id="GO:0009279">
    <property type="term" value="C:cell outer membrane"/>
    <property type="evidence" value="ECO:0007669"/>
    <property type="project" value="UniProtKB-SubCell"/>
</dbReference>
<keyword evidence="6" id="KW-0732">Signal</keyword>
<organism evidence="17 18">
    <name type="scientific">Sphingopyxis macrogoltabida</name>
    <name type="common">Sphingomonas macrogoltabidus</name>
    <dbReference type="NCBI Taxonomy" id="33050"/>
    <lineage>
        <taxon>Bacteria</taxon>
        <taxon>Pseudomonadati</taxon>
        <taxon>Pseudomonadota</taxon>
        <taxon>Alphaproteobacteria</taxon>
        <taxon>Sphingomonadales</taxon>
        <taxon>Sphingomonadaceae</taxon>
        <taxon>Sphingopyxis</taxon>
    </lineage>
</organism>
<evidence type="ECO:0000256" key="6">
    <source>
        <dbReference type="ARBA" id="ARBA00022729"/>
    </source>
</evidence>
<keyword evidence="10 12" id="KW-0472">Membrane</keyword>
<dbReference type="GO" id="GO:0006826">
    <property type="term" value="P:iron ion transport"/>
    <property type="evidence" value="ECO:0007669"/>
    <property type="project" value="UniProtKB-KW"/>
</dbReference>
<dbReference type="InterPro" id="IPR039426">
    <property type="entry name" value="TonB-dep_rcpt-like"/>
</dbReference>
<keyword evidence="8" id="KW-0406">Ion transport</keyword>
<dbReference type="Gene3D" id="2.40.170.20">
    <property type="entry name" value="TonB-dependent receptor, beta-barrel domain"/>
    <property type="match status" value="2"/>
</dbReference>
<dbReference type="PROSITE" id="PS01156">
    <property type="entry name" value="TONB_DEPENDENT_REC_2"/>
    <property type="match status" value="1"/>
</dbReference>
<dbReference type="KEGG" id="smag:AN936_13270"/>
<evidence type="ECO:0000256" key="14">
    <source>
        <dbReference type="RuleBase" id="RU003357"/>
    </source>
</evidence>
<dbReference type="InterPro" id="IPR036942">
    <property type="entry name" value="Beta-barrel_TonB_sf"/>
</dbReference>
<evidence type="ECO:0000256" key="13">
    <source>
        <dbReference type="PROSITE-ProRule" id="PRU10144"/>
    </source>
</evidence>
<reference evidence="17 18" key="1">
    <citation type="journal article" date="2015" name="Genome Announc.">
        <title>Complete Genome Sequence of Polypropylene Glycol- and Polyethylene Glycol-Degrading Sphingopyxis macrogoltabida Strain EY-1.</title>
        <authorList>
            <person name="Ohtsubo Y."/>
            <person name="Nagata Y."/>
            <person name="Numata M."/>
            <person name="Tsuchikane K."/>
            <person name="Hosoyama A."/>
            <person name="Yamazoe A."/>
            <person name="Tsuda M."/>
            <person name="Fujita N."/>
            <person name="Kawai F."/>
        </authorList>
    </citation>
    <scope>NUCLEOTIDE SEQUENCE [LARGE SCALE GENOMIC DNA]</scope>
    <source>
        <strain evidence="17 18">EY-1</strain>
    </source>
</reference>
<evidence type="ECO:0000256" key="4">
    <source>
        <dbReference type="ARBA" id="ARBA00022496"/>
    </source>
</evidence>
<evidence type="ECO:0000313" key="18">
    <source>
        <dbReference type="Proteomes" id="UP000058074"/>
    </source>
</evidence>
<evidence type="ECO:0000256" key="3">
    <source>
        <dbReference type="ARBA" id="ARBA00022452"/>
    </source>
</evidence>
<feature type="domain" description="TonB-dependent receptor plug" evidence="16">
    <location>
        <begin position="128"/>
        <end position="236"/>
    </location>
</feature>
<protein>
    <submittedName>
        <fullName evidence="17">TonB-dependent receptor</fullName>
    </submittedName>
</protein>
<dbReference type="EMBL" id="CP012700">
    <property type="protein sequence ID" value="ALH81298.1"/>
    <property type="molecule type" value="Genomic_DNA"/>
</dbReference>
<dbReference type="Pfam" id="PF07715">
    <property type="entry name" value="Plug"/>
    <property type="match status" value="1"/>
</dbReference>
<evidence type="ECO:0000256" key="5">
    <source>
        <dbReference type="ARBA" id="ARBA00022692"/>
    </source>
</evidence>
<evidence type="ECO:0000256" key="12">
    <source>
        <dbReference type="PROSITE-ProRule" id="PRU01360"/>
    </source>
</evidence>
<evidence type="ECO:0000256" key="9">
    <source>
        <dbReference type="ARBA" id="ARBA00023077"/>
    </source>
</evidence>
<evidence type="ECO:0000256" key="8">
    <source>
        <dbReference type="ARBA" id="ARBA00023065"/>
    </source>
</evidence>